<dbReference type="Gene3D" id="3.40.50.150">
    <property type="entry name" value="Vaccinia Virus protein VP39"/>
    <property type="match status" value="1"/>
</dbReference>
<dbReference type="GO" id="GO:0070475">
    <property type="term" value="P:rRNA base methylation"/>
    <property type="evidence" value="ECO:0007669"/>
    <property type="project" value="TreeGrafter"/>
</dbReference>
<evidence type="ECO:0000256" key="3">
    <source>
        <dbReference type="ARBA" id="ARBA00022691"/>
    </source>
</evidence>
<dbReference type="Proteomes" id="UP000245133">
    <property type="component" value="Unassembled WGS sequence"/>
</dbReference>
<dbReference type="RefSeq" id="WP_244594303.1">
    <property type="nucleotide sequence ID" value="NZ_BFBB01000003.1"/>
</dbReference>
<evidence type="ECO:0000256" key="1">
    <source>
        <dbReference type="ARBA" id="ARBA00022603"/>
    </source>
</evidence>
<dbReference type="PANTHER" id="PTHR11061:SF30">
    <property type="entry name" value="TRNA (URACIL(54)-C(5))-METHYLTRANSFERASE"/>
    <property type="match status" value="1"/>
</dbReference>
<dbReference type="SUPFAM" id="SSF53335">
    <property type="entry name" value="S-adenosyl-L-methionine-dependent methyltransferases"/>
    <property type="match status" value="1"/>
</dbReference>
<proteinExistence type="inferred from homology"/>
<dbReference type="GO" id="GO:0070041">
    <property type="term" value="F:rRNA (uridine-C5-)-methyltransferase activity"/>
    <property type="evidence" value="ECO:0007669"/>
    <property type="project" value="TreeGrafter"/>
</dbReference>
<keyword evidence="2 4" id="KW-0808">Transferase</keyword>
<keyword evidence="7" id="KW-1185">Reference proteome</keyword>
<dbReference type="InterPro" id="IPR030390">
    <property type="entry name" value="MeTrfase_TrmA_AS"/>
</dbReference>
<dbReference type="PROSITE" id="PS51687">
    <property type="entry name" value="SAM_MT_RNA_M5U"/>
    <property type="match status" value="1"/>
</dbReference>
<dbReference type="PANTHER" id="PTHR11061">
    <property type="entry name" value="RNA M5U METHYLTRANSFERASE"/>
    <property type="match status" value="1"/>
</dbReference>
<feature type="active site" description="Nucleophile" evidence="4">
    <location>
        <position position="395"/>
    </location>
</feature>
<name>A0A2P2DZ21_9LEPT</name>
<feature type="binding site" evidence="4">
    <location>
        <position position="300"/>
    </location>
    <ligand>
        <name>S-adenosyl-L-methionine</name>
        <dbReference type="ChEBI" id="CHEBI:59789"/>
    </ligand>
</feature>
<evidence type="ECO:0000313" key="6">
    <source>
        <dbReference type="EMBL" id="GBF49863.1"/>
    </source>
</evidence>
<evidence type="ECO:0000313" key="7">
    <source>
        <dbReference type="Proteomes" id="UP000245133"/>
    </source>
</evidence>
<organism evidence="6 7">
    <name type="scientific">Leptospira ryugenii</name>
    <dbReference type="NCBI Taxonomy" id="1917863"/>
    <lineage>
        <taxon>Bacteria</taxon>
        <taxon>Pseudomonadati</taxon>
        <taxon>Spirochaetota</taxon>
        <taxon>Spirochaetia</taxon>
        <taxon>Leptospirales</taxon>
        <taxon>Leptospiraceae</taxon>
        <taxon>Leptospira</taxon>
    </lineage>
</organism>
<dbReference type="InterPro" id="IPR029063">
    <property type="entry name" value="SAM-dependent_MTases_sf"/>
</dbReference>
<keyword evidence="3 4" id="KW-0949">S-adenosyl-L-methionine</keyword>
<evidence type="ECO:0000256" key="5">
    <source>
        <dbReference type="PROSITE-ProRule" id="PRU10015"/>
    </source>
</evidence>
<sequence length="438" mass="50027">MEEILITALNHEFHGLGVAPNGRKVSYPYTLPGDTIQVSFFKKRSRKARYLWEGWKEKVERPEGLCTHFGACGGCLGQHIDYSLQCDLKFAPIQKLFSDGFGFTFQTMPAEQSFGYRGRMDFSVFPGPTIGLRARGNFRRVVDVGTCLIQADNANALLSECRNLLSQYPEIPWDRRSESGGLKYITIRTSQSETDRMVIFTFTEGFDRQEIYQSFVSSTKEALSCEHIVFCFNRMKSEVSAQGESNVVRGNSYFKETILDKEFKIPFDSFFQPNPKGFLPILEFLEASLPKESEALLDLFSGSGFFSHLFGERFERIHCWELSPSSIAMAKETLLARFPEKQIYAEVKNLFQEERTEPREENAVLLLDPPRAGAGAKVMYWIKDFGPRDVFYISCNPYSQGEDLKSLKEVYQLKGGLLVDPYPHTPHCESVIHLQRKI</sequence>
<protein>
    <submittedName>
        <fullName evidence="6">tRNA (Uracil-5-)-methyltransferase domain protein</fullName>
    </submittedName>
</protein>
<comment type="similarity">
    <text evidence="4">Belongs to the class I-like SAM-binding methyltransferase superfamily. RNA M5U methyltransferase family.</text>
</comment>
<dbReference type="Gene3D" id="2.40.50.1070">
    <property type="match status" value="1"/>
</dbReference>
<dbReference type="EMBL" id="BFBB01000003">
    <property type="protein sequence ID" value="GBF49863.1"/>
    <property type="molecule type" value="Genomic_DNA"/>
</dbReference>
<dbReference type="AlphaFoldDB" id="A0A2P2DZ21"/>
<dbReference type="InterPro" id="IPR010280">
    <property type="entry name" value="U5_MeTrfase_fam"/>
</dbReference>
<feature type="active site" evidence="5">
    <location>
        <position position="395"/>
    </location>
</feature>
<reference evidence="6 7" key="1">
    <citation type="submission" date="2018-02" db="EMBL/GenBank/DDBJ databases">
        <title>Novel Leptospira species isolated from soil and water in Japan.</title>
        <authorList>
            <person name="Nakao R."/>
            <person name="Masuzawa T."/>
        </authorList>
    </citation>
    <scope>NUCLEOTIDE SEQUENCE [LARGE SCALE GENOMIC DNA]</scope>
    <source>
        <strain evidence="6 7">YH101</strain>
    </source>
</reference>
<feature type="binding site" evidence="4">
    <location>
        <position position="272"/>
    </location>
    <ligand>
        <name>S-adenosyl-L-methionine</name>
        <dbReference type="ChEBI" id="CHEBI:59789"/>
    </ligand>
</feature>
<dbReference type="PROSITE" id="PS01230">
    <property type="entry name" value="TRMA_1"/>
    <property type="match status" value="1"/>
</dbReference>
<feature type="binding site" evidence="4">
    <location>
        <position position="368"/>
    </location>
    <ligand>
        <name>S-adenosyl-L-methionine</name>
        <dbReference type="ChEBI" id="CHEBI:59789"/>
    </ligand>
</feature>
<keyword evidence="1 4" id="KW-0489">Methyltransferase</keyword>
<dbReference type="Pfam" id="PF05958">
    <property type="entry name" value="tRNA_U5-meth_tr"/>
    <property type="match status" value="1"/>
</dbReference>
<comment type="caution">
    <text evidence="6">The sequence shown here is derived from an EMBL/GenBank/DDBJ whole genome shotgun (WGS) entry which is preliminary data.</text>
</comment>
<evidence type="ECO:0000256" key="2">
    <source>
        <dbReference type="ARBA" id="ARBA00022679"/>
    </source>
</evidence>
<evidence type="ECO:0000256" key="4">
    <source>
        <dbReference type="PROSITE-ProRule" id="PRU01024"/>
    </source>
</evidence>
<accession>A0A2P2DZ21</accession>
<gene>
    <name evidence="6" type="ORF">LPTSP4_13830</name>
</gene>
<feature type="binding site" evidence="4">
    <location>
        <position position="321"/>
    </location>
    <ligand>
        <name>S-adenosyl-L-methionine</name>
        <dbReference type="ChEBI" id="CHEBI:59789"/>
    </ligand>
</feature>